<feature type="compositionally biased region" description="Polar residues" evidence="2">
    <location>
        <begin position="95"/>
        <end position="114"/>
    </location>
</feature>
<protein>
    <recommendedName>
        <fullName evidence="3">KANL3/Tex30 alpha/beta hydrolase-like domain-containing protein</fullName>
    </recommendedName>
</protein>
<dbReference type="AlphaFoldDB" id="A0A7C8I1H7"/>
<organism evidence="4 5">
    <name type="scientific">Massariosphaeria phaeospora</name>
    <dbReference type="NCBI Taxonomy" id="100035"/>
    <lineage>
        <taxon>Eukaryota</taxon>
        <taxon>Fungi</taxon>
        <taxon>Dikarya</taxon>
        <taxon>Ascomycota</taxon>
        <taxon>Pezizomycotina</taxon>
        <taxon>Dothideomycetes</taxon>
        <taxon>Pleosporomycetidae</taxon>
        <taxon>Pleosporales</taxon>
        <taxon>Pleosporales incertae sedis</taxon>
        <taxon>Massariosphaeria</taxon>
    </lineage>
</organism>
<feature type="compositionally biased region" description="Basic and acidic residues" evidence="2">
    <location>
        <begin position="85"/>
        <end position="94"/>
    </location>
</feature>
<proteinExistence type="predicted"/>
<dbReference type="OrthoDB" id="6415022at2759"/>
<sequence>MKDSKPSKRPKAAEPAPGAPAPKKRVTRSSTKANATAQEEPQSNADVQEEELEFDAAEAVAKAPRSSKPKTTKTRANKNQQEQKPSNEAEDPKGSTESSTSDSTPKYLTTSTINHDSLKKPIQCHHYSISATPSTPSPTLIFTHGAGGTLSAPAVTNFCTGYATTAPILAFQGSMNLAARVKGFHACIERLESQRQEYDEQEREHEATLVLGGRSMGARAAVMTASEMLASSTGTEEPEVGDVRSSVKKIKLILVSYPLLGPKNDIRDQILLDLPSTVDVLFVTGSRDAMCPLELLATVRSKMAASSTLVTVKGADHGMHVRPVALEKELGERAGGLAAKWTDAGFEDGVEIGEEG</sequence>
<dbReference type="EMBL" id="JAADJZ010000019">
    <property type="protein sequence ID" value="KAF2868328.1"/>
    <property type="molecule type" value="Genomic_DNA"/>
</dbReference>
<evidence type="ECO:0000313" key="4">
    <source>
        <dbReference type="EMBL" id="KAF2868328.1"/>
    </source>
</evidence>
<feature type="compositionally biased region" description="Polar residues" evidence="2">
    <location>
        <begin position="28"/>
        <end position="46"/>
    </location>
</feature>
<dbReference type="Pfam" id="PF20408">
    <property type="entry name" value="Abhydrolase_11"/>
    <property type="match status" value="1"/>
</dbReference>
<evidence type="ECO:0000313" key="5">
    <source>
        <dbReference type="Proteomes" id="UP000481861"/>
    </source>
</evidence>
<feature type="compositionally biased region" description="Acidic residues" evidence="2">
    <location>
        <begin position="47"/>
        <end position="56"/>
    </location>
</feature>
<dbReference type="PANTHER" id="PTHR13136:SF11">
    <property type="entry name" value="TESTIS-EXPRESSED PROTEIN 30"/>
    <property type="match status" value="1"/>
</dbReference>
<dbReference type="PANTHER" id="PTHR13136">
    <property type="entry name" value="TESTIS DEVELOPMENT PROTEIN PRTD"/>
    <property type="match status" value="1"/>
</dbReference>
<dbReference type="Gene3D" id="3.40.50.1820">
    <property type="entry name" value="alpha/beta hydrolase"/>
    <property type="match status" value="1"/>
</dbReference>
<dbReference type="InterPro" id="IPR029058">
    <property type="entry name" value="AB_hydrolase_fold"/>
</dbReference>
<dbReference type="Proteomes" id="UP000481861">
    <property type="component" value="Unassembled WGS sequence"/>
</dbReference>
<dbReference type="InterPro" id="IPR046879">
    <property type="entry name" value="KANL3/Tex30_Abhydrolase"/>
</dbReference>
<evidence type="ECO:0000256" key="1">
    <source>
        <dbReference type="SAM" id="Coils"/>
    </source>
</evidence>
<feature type="compositionally biased region" description="Basic residues" evidence="2">
    <location>
        <begin position="65"/>
        <end position="76"/>
    </location>
</feature>
<keyword evidence="1" id="KW-0175">Coiled coil</keyword>
<feature type="coiled-coil region" evidence="1">
    <location>
        <begin position="184"/>
        <end position="211"/>
    </location>
</feature>
<evidence type="ECO:0000259" key="3">
    <source>
        <dbReference type="Pfam" id="PF20408"/>
    </source>
</evidence>
<accession>A0A7C8I1H7</accession>
<keyword evidence="5" id="KW-1185">Reference proteome</keyword>
<gene>
    <name evidence="4" type="ORF">BDV95DRAFT_579612</name>
</gene>
<feature type="domain" description="KANL3/Tex30 alpha/beta hydrolase-like" evidence="3">
    <location>
        <begin position="138"/>
        <end position="322"/>
    </location>
</feature>
<evidence type="ECO:0000256" key="2">
    <source>
        <dbReference type="SAM" id="MobiDB-lite"/>
    </source>
</evidence>
<comment type="caution">
    <text evidence="4">The sequence shown here is derived from an EMBL/GenBank/DDBJ whole genome shotgun (WGS) entry which is preliminary data.</text>
</comment>
<reference evidence="4 5" key="1">
    <citation type="submission" date="2020-01" db="EMBL/GenBank/DDBJ databases">
        <authorList>
            <consortium name="DOE Joint Genome Institute"/>
            <person name="Haridas S."/>
            <person name="Albert R."/>
            <person name="Binder M."/>
            <person name="Bloem J."/>
            <person name="Labutti K."/>
            <person name="Salamov A."/>
            <person name="Andreopoulos B."/>
            <person name="Baker S.E."/>
            <person name="Barry K."/>
            <person name="Bills G."/>
            <person name="Bluhm B.H."/>
            <person name="Cannon C."/>
            <person name="Castanera R."/>
            <person name="Culley D.E."/>
            <person name="Daum C."/>
            <person name="Ezra D."/>
            <person name="Gonzalez J.B."/>
            <person name="Henrissat B."/>
            <person name="Kuo A."/>
            <person name="Liang C."/>
            <person name="Lipzen A."/>
            <person name="Lutzoni F."/>
            <person name="Magnuson J."/>
            <person name="Mondo S."/>
            <person name="Nolan M."/>
            <person name="Ohm R."/>
            <person name="Pangilinan J."/>
            <person name="Park H.-J.H."/>
            <person name="Ramirez L."/>
            <person name="Alfaro M."/>
            <person name="Sun H."/>
            <person name="Tritt A."/>
            <person name="Yoshinaga Y."/>
            <person name="Zwiers L.-H.L."/>
            <person name="Turgeon B.G."/>
            <person name="Goodwin S.B."/>
            <person name="Spatafora J.W."/>
            <person name="Crous P.W."/>
            <person name="Grigoriev I.V."/>
        </authorList>
    </citation>
    <scope>NUCLEOTIDE SEQUENCE [LARGE SCALE GENOMIC DNA]</scope>
    <source>
        <strain evidence="4 5">CBS 611.86</strain>
    </source>
</reference>
<dbReference type="InterPro" id="IPR026555">
    <property type="entry name" value="NSL3/Tex30"/>
</dbReference>
<name>A0A7C8I1H7_9PLEO</name>
<feature type="region of interest" description="Disordered" evidence="2">
    <location>
        <begin position="1"/>
        <end position="114"/>
    </location>
</feature>
<dbReference type="SUPFAM" id="SSF53474">
    <property type="entry name" value="alpha/beta-Hydrolases"/>
    <property type="match status" value="1"/>
</dbReference>